<dbReference type="PANTHER" id="PTHR11360">
    <property type="entry name" value="MONOCARBOXYLATE TRANSPORTER"/>
    <property type="match status" value="1"/>
</dbReference>
<evidence type="ECO:0000313" key="3">
    <source>
        <dbReference type="Proteomes" id="UP001519460"/>
    </source>
</evidence>
<dbReference type="InterPro" id="IPR011701">
    <property type="entry name" value="MFS"/>
</dbReference>
<dbReference type="InterPro" id="IPR036259">
    <property type="entry name" value="MFS_trans_sf"/>
</dbReference>
<dbReference type="EMBL" id="JACVVK020000045">
    <property type="protein sequence ID" value="KAK7499280.1"/>
    <property type="molecule type" value="Genomic_DNA"/>
</dbReference>
<feature type="transmembrane region" description="Helical" evidence="1">
    <location>
        <begin position="131"/>
        <end position="155"/>
    </location>
</feature>
<evidence type="ECO:0000313" key="2">
    <source>
        <dbReference type="EMBL" id="KAK7499280.1"/>
    </source>
</evidence>
<keyword evidence="1" id="KW-1133">Transmembrane helix</keyword>
<feature type="transmembrane region" description="Helical" evidence="1">
    <location>
        <begin position="459"/>
        <end position="481"/>
    </location>
</feature>
<feature type="transmembrane region" description="Helical" evidence="1">
    <location>
        <begin position="101"/>
        <end position="119"/>
    </location>
</feature>
<dbReference type="Pfam" id="PF07690">
    <property type="entry name" value="MFS_1"/>
    <property type="match status" value="2"/>
</dbReference>
<dbReference type="InterPro" id="IPR050327">
    <property type="entry name" value="Proton-linked_MCT"/>
</dbReference>
<keyword evidence="1" id="KW-0812">Transmembrane</keyword>
<dbReference type="Gene3D" id="1.20.1250.20">
    <property type="entry name" value="MFS general substrate transporter like domains"/>
    <property type="match status" value="2"/>
</dbReference>
<name>A0ABD0LIH9_9CAEN</name>
<organism evidence="2 3">
    <name type="scientific">Batillaria attramentaria</name>
    <dbReference type="NCBI Taxonomy" id="370345"/>
    <lineage>
        <taxon>Eukaryota</taxon>
        <taxon>Metazoa</taxon>
        <taxon>Spiralia</taxon>
        <taxon>Lophotrochozoa</taxon>
        <taxon>Mollusca</taxon>
        <taxon>Gastropoda</taxon>
        <taxon>Caenogastropoda</taxon>
        <taxon>Sorbeoconcha</taxon>
        <taxon>Cerithioidea</taxon>
        <taxon>Batillariidae</taxon>
        <taxon>Batillaria</taxon>
    </lineage>
</organism>
<reference evidence="2 3" key="1">
    <citation type="journal article" date="2023" name="Sci. Data">
        <title>Genome assembly of the Korean intertidal mud-creeper Batillaria attramentaria.</title>
        <authorList>
            <person name="Patra A.K."/>
            <person name="Ho P.T."/>
            <person name="Jun S."/>
            <person name="Lee S.J."/>
            <person name="Kim Y."/>
            <person name="Won Y.J."/>
        </authorList>
    </citation>
    <scope>NUCLEOTIDE SEQUENCE [LARGE SCALE GENOMIC DNA]</scope>
    <source>
        <strain evidence="2">Wonlab-2016</strain>
    </source>
</reference>
<dbReference type="PANTHER" id="PTHR11360:SF284">
    <property type="entry name" value="EG:103B4.3 PROTEIN-RELATED"/>
    <property type="match status" value="1"/>
</dbReference>
<feature type="transmembrane region" description="Helical" evidence="1">
    <location>
        <begin position="582"/>
        <end position="603"/>
    </location>
</feature>
<feature type="transmembrane region" description="Helical" evidence="1">
    <location>
        <begin position="520"/>
        <end position="541"/>
    </location>
</feature>
<comment type="caution">
    <text evidence="2">The sequence shown here is derived from an EMBL/GenBank/DDBJ whole genome shotgun (WGS) entry which is preliminary data.</text>
</comment>
<dbReference type="Proteomes" id="UP001519460">
    <property type="component" value="Unassembled WGS sequence"/>
</dbReference>
<feature type="transmembrane region" description="Helical" evidence="1">
    <location>
        <begin position="487"/>
        <end position="508"/>
    </location>
</feature>
<keyword evidence="3" id="KW-1185">Reference proteome</keyword>
<feature type="transmembrane region" description="Helical" evidence="1">
    <location>
        <begin position="161"/>
        <end position="184"/>
    </location>
</feature>
<protein>
    <submittedName>
        <fullName evidence="2">Uncharacterized protein</fullName>
    </submittedName>
</protein>
<dbReference type="SUPFAM" id="SSF103473">
    <property type="entry name" value="MFS general substrate transporter"/>
    <property type="match status" value="1"/>
</dbReference>
<accession>A0ABD0LIH9</accession>
<sequence length="643" mass="68263">MTTDSGWAWVVLAACSGSHFLNGILAYFVGVVHAGLLRKFQSSVTTTAWVGAIYISLMALGAPLASVVISRFGCRVCCVVGGVLCFTGFTASAFVTSIEQLFFTYGLLAGLGLSFTYSPTNITMGFYFHKYLGLASGIAGGCGAVGILSGSLIVQTLIEEFSISGAFLLTGALSLHHSLFAMFYRPTRYEGKVKRVSWTVEAPQVQEEKHGSTFSLALHGLEVRTPSLCSVSISEVNTRLGHRPTTEQEMPLLKTKGKDGQLDLKTSGETCAEGQSAKSVVKSTGDLFDKQKERTTASTENIFHISRAPISNKPGNGKDAHTQTSHSFENGVNGCTKKSAFEGLHGVCSSVGGFHGQQSQGHTENRLTGILTVTDDYTSELVIKCDTDRSGNLTHKTNSPRSRVQTVLKSVGVHLELFTNKSFLLHCAGFAAANIHISGTQLHLPEYAMQNGTTPTQAAALFVAVGTLCFVSRLCSGIAVTEPQIDALTLSMGMMGICGLTTVLFPLYSGTYSGQMTFSALFGLYSGSLYSMVSVLTVQFVDVRLLSAAYGVKMFFMGVGVVTGPPLAALIVDFGGSYEHSFIFLGCMMMLGALLDLTASFFYTSSTGDVTLSDVTSDIQHSGTDVSSAQVTKAELGTISSDS</sequence>
<feature type="transmembrane region" description="Helical" evidence="1">
    <location>
        <begin position="7"/>
        <end position="29"/>
    </location>
</feature>
<feature type="transmembrane region" description="Helical" evidence="1">
    <location>
        <begin position="76"/>
        <end position="95"/>
    </location>
</feature>
<proteinExistence type="predicted"/>
<feature type="transmembrane region" description="Helical" evidence="1">
    <location>
        <begin position="49"/>
        <end position="69"/>
    </location>
</feature>
<evidence type="ECO:0000256" key="1">
    <source>
        <dbReference type="SAM" id="Phobius"/>
    </source>
</evidence>
<keyword evidence="1" id="KW-0472">Membrane</keyword>
<feature type="transmembrane region" description="Helical" evidence="1">
    <location>
        <begin position="547"/>
        <end position="570"/>
    </location>
</feature>
<dbReference type="AlphaFoldDB" id="A0ABD0LIH9"/>
<gene>
    <name evidence="2" type="ORF">BaRGS_00009540</name>
</gene>